<sequence>MREVVFKKKWAYGNPSKVQTDNGDWMRWIRFVNMVVDDHLPHTIIYSDWEDDTLYGRSHVTLDHDGSPIEDRHWVNASTKKADEDLRNAKPEDWRIETHQELVPIAMRVIKAIEKVELKHIAMQDAITKAMGEG</sequence>
<gene>
    <name evidence="1" type="ORF">LCGC14_3096240</name>
</gene>
<name>A0A0F8WXW6_9ZZZZ</name>
<accession>A0A0F8WXW6</accession>
<evidence type="ECO:0000313" key="1">
    <source>
        <dbReference type="EMBL" id="KKK53295.1"/>
    </source>
</evidence>
<protein>
    <submittedName>
        <fullName evidence="1">Uncharacterized protein</fullName>
    </submittedName>
</protein>
<reference evidence="1" key="1">
    <citation type="journal article" date="2015" name="Nature">
        <title>Complex archaea that bridge the gap between prokaryotes and eukaryotes.</title>
        <authorList>
            <person name="Spang A."/>
            <person name="Saw J.H."/>
            <person name="Jorgensen S.L."/>
            <person name="Zaremba-Niedzwiedzka K."/>
            <person name="Martijn J."/>
            <person name="Lind A.E."/>
            <person name="van Eijk R."/>
            <person name="Schleper C."/>
            <person name="Guy L."/>
            <person name="Ettema T.J."/>
        </authorList>
    </citation>
    <scope>NUCLEOTIDE SEQUENCE</scope>
</reference>
<dbReference type="AlphaFoldDB" id="A0A0F8WXW6"/>
<comment type="caution">
    <text evidence="1">The sequence shown here is derived from an EMBL/GenBank/DDBJ whole genome shotgun (WGS) entry which is preliminary data.</text>
</comment>
<proteinExistence type="predicted"/>
<dbReference type="EMBL" id="LAZR01066581">
    <property type="protein sequence ID" value="KKK53295.1"/>
    <property type="molecule type" value="Genomic_DNA"/>
</dbReference>
<organism evidence="1">
    <name type="scientific">marine sediment metagenome</name>
    <dbReference type="NCBI Taxonomy" id="412755"/>
    <lineage>
        <taxon>unclassified sequences</taxon>
        <taxon>metagenomes</taxon>
        <taxon>ecological metagenomes</taxon>
    </lineage>
</organism>